<feature type="domain" description="RNA-polymerase II-associated protein 3-like C-terminal" evidence="11">
    <location>
        <begin position="145"/>
        <end position="225"/>
    </location>
</feature>
<keyword evidence="5" id="KW-0963">Cytoplasm</keyword>
<name>A0ABY7EIZ9_MYAAR</name>
<dbReference type="Pfam" id="PF13877">
    <property type="entry name" value="RPAP3_C"/>
    <property type="match status" value="1"/>
</dbReference>
<evidence type="ECO:0000256" key="5">
    <source>
        <dbReference type="ARBA" id="ARBA00022490"/>
    </source>
</evidence>
<dbReference type="PANTHER" id="PTHR28572:SF1">
    <property type="entry name" value="COILED-COIL DOMAIN-CONTAINING PROTEIN 103"/>
    <property type="match status" value="1"/>
</dbReference>
<evidence type="ECO:0000259" key="11">
    <source>
        <dbReference type="Pfam" id="PF13877"/>
    </source>
</evidence>
<dbReference type="Proteomes" id="UP001164746">
    <property type="component" value="Chromosome 7"/>
</dbReference>
<comment type="similarity">
    <text evidence="10">Belongs to the DNAAF19/PR46b family.</text>
</comment>
<evidence type="ECO:0000256" key="9">
    <source>
        <dbReference type="ARBA" id="ARBA00023273"/>
    </source>
</evidence>
<comment type="subunit">
    <text evidence="4">Homodimer.</text>
</comment>
<gene>
    <name evidence="13" type="ORF">MAR_035049</name>
</gene>
<keyword evidence="6" id="KW-0970">Cilium biogenesis/degradation</keyword>
<evidence type="ECO:0000256" key="3">
    <source>
        <dbReference type="ARBA" id="ARBA00004496"/>
    </source>
</evidence>
<keyword evidence="7" id="KW-0282">Flagellum</keyword>
<evidence type="ECO:0000259" key="12">
    <source>
        <dbReference type="Pfam" id="PF15867"/>
    </source>
</evidence>
<evidence type="ECO:0000313" key="13">
    <source>
        <dbReference type="EMBL" id="WAR09973.1"/>
    </source>
</evidence>
<evidence type="ECO:0000313" key="14">
    <source>
        <dbReference type="Proteomes" id="UP001164746"/>
    </source>
</evidence>
<keyword evidence="9" id="KW-0966">Cell projection</keyword>
<evidence type="ECO:0000256" key="1">
    <source>
        <dbReference type="ARBA" id="ARBA00004048"/>
    </source>
</evidence>
<protein>
    <submittedName>
        <fullName evidence="13">CC103-like protein</fullName>
    </submittedName>
</protein>
<evidence type="ECO:0000256" key="2">
    <source>
        <dbReference type="ARBA" id="ARBA00004230"/>
    </source>
</evidence>
<evidence type="ECO:0000256" key="8">
    <source>
        <dbReference type="ARBA" id="ARBA00023069"/>
    </source>
</evidence>
<dbReference type="PANTHER" id="PTHR28572">
    <property type="entry name" value="COILED-COIL DOMAIN-CONTAINING PROTEIN 103"/>
    <property type="match status" value="1"/>
</dbReference>
<evidence type="ECO:0000256" key="7">
    <source>
        <dbReference type="ARBA" id="ARBA00022846"/>
    </source>
</evidence>
<dbReference type="InterPro" id="IPR042422">
    <property type="entry name" value="CC103"/>
</dbReference>
<proteinExistence type="inferred from homology"/>
<feature type="domain" description="Dynein attachment factor N-terminal" evidence="12">
    <location>
        <begin position="57"/>
        <end position="125"/>
    </location>
</feature>
<dbReference type="InterPro" id="IPR031733">
    <property type="entry name" value="Dynein_attach_N"/>
</dbReference>
<organism evidence="13 14">
    <name type="scientific">Mya arenaria</name>
    <name type="common">Soft-shell clam</name>
    <dbReference type="NCBI Taxonomy" id="6604"/>
    <lineage>
        <taxon>Eukaryota</taxon>
        <taxon>Metazoa</taxon>
        <taxon>Spiralia</taxon>
        <taxon>Lophotrochozoa</taxon>
        <taxon>Mollusca</taxon>
        <taxon>Bivalvia</taxon>
        <taxon>Autobranchia</taxon>
        <taxon>Heteroconchia</taxon>
        <taxon>Euheterodonta</taxon>
        <taxon>Imparidentia</taxon>
        <taxon>Neoheterodontei</taxon>
        <taxon>Myida</taxon>
        <taxon>Myoidea</taxon>
        <taxon>Myidae</taxon>
        <taxon>Mya</taxon>
    </lineage>
</organism>
<sequence length="261" mass="30407">MTLLSVYSHSTPPSTLTLPLRLQPLYPFFYNDPAPLATTTLPLREATMISHDDDKAINFKRLEQELENAVEGEARYWRENDAKFRAVHQKVATYDEFRDIVKASHLKPLEKEDKLTDIKFIQPWNSQANKRQEDGNKKATEDIPKWRRFNKDTTQQYDYLIELGGEQLRKIFKPEIGFGLLGEFANCLDCELKNEDFKNVINILQELCETNRFSLTVQFLSSKEKGYLNSLVVKLKNMASDVENFESEVLTDLQTKYEIKQ</sequence>
<keyword evidence="8" id="KW-0969">Cilium</keyword>
<comment type="subcellular location">
    <subcellularLocation>
        <location evidence="2">Cell projection</location>
        <location evidence="2">Cilium</location>
        <location evidence="2">Flagellum</location>
    </subcellularLocation>
    <subcellularLocation>
        <location evidence="3">Cytoplasm</location>
    </subcellularLocation>
</comment>
<comment type="function">
    <text evidence="1">Dynein-attachment factor required for cilia motility.</text>
</comment>
<evidence type="ECO:0000256" key="4">
    <source>
        <dbReference type="ARBA" id="ARBA00011738"/>
    </source>
</evidence>
<reference evidence="13" key="1">
    <citation type="submission" date="2022-11" db="EMBL/GenBank/DDBJ databases">
        <title>Centuries of genome instability and evolution in soft-shell clam transmissible cancer (bioRxiv).</title>
        <authorList>
            <person name="Hart S.F.M."/>
            <person name="Yonemitsu M.A."/>
            <person name="Giersch R.M."/>
            <person name="Beal B.F."/>
            <person name="Arriagada G."/>
            <person name="Davis B.W."/>
            <person name="Ostrander E.A."/>
            <person name="Goff S.P."/>
            <person name="Metzger M.J."/>
        </authorList>
    </citation>
    <scope>NUCLEOTIDE SEQUENCE</scope>
    <source>
        <strain evidence="13">MELC-2E11</strain>
        <tissue evidence="13">Siphon/mantle</tissue>
    </source>
</reference>
<evidence type="ECO:0000256" key="6">
    <source>
        <dbReference type="ARBA" id="ARBA00022794"/>
    </source>
</evidence>
<dbReference type="InterPro" id="IPR025986">
    <property type="entry name" value="RPAP3-like_C"/>
</dbReference>
<keyword evidence="14" id="KW-1185">Reference proteome</keyword>
<dbReference type="Pfam" id="PF15867">
    <property type="entry name" value="Dynein_attach_N"/>
    <property type="match status" value="1"/>
</dbReference>
<dbReference type="EMBL" id="CP111018">
    <property type="protein sequence ID" value="WAR09973.1"/>
    <property type="molecule type" value="Genomic_DNA"/>
</dbReference>
<accession>A0ABY7EIZ9</accession>
<evidence type="ECO:0000256" key="10">
    <source>
        <dbReference type="ARBA" id="ARBA00049986"/>
    </source>
</evidence>